<feature type="signal peptide" evidence="2">
    <location>
        <begin position="1"/>
        <end position="22"/>
    </location>
</feature>
<feature type="region of interest" description="Disordered" evidence="1">
    <location>
        <begin position="19"/>
        <end position="58"/>
    </location>
</feature>
<evidence type="ECO:0000313" key="4">
    <source>
        <dbReference type="Proteomes" id="UP000294887"/>
    </source>
</evidence>
<organism evidence="3 4">
    <name type="scientific">Cocleimonas flava</name>
    <dbReference type="NCBI Taxonomy" id="634765"/>
    <lineage>
        <taxon>Bacteria</taxon>
        <taxon>Pseudomonadati</taxon>
        <taxon>Pseudomonadota</taxon>
        <taxon>Gammaproteobacteria</taxon>
        <taxon>Thiotrichales</taxon>
        <taxon>Thiotrichaceae</taxon>
        <taxon>Cocleimonas</taxon>
    </lineage>
</organism>
<comment type="caution">
    <text evidence="3">The sequence shown here is derived from an EMBL/GenBank/DDBJ whole genome shotgun (WGS) entry which is preliminary data.</text>
</comment>
<name>A0A4V2P8C3_9GAMM</name>
<dbReference type="PROSITE" id="PS51257">
    <property type="entry name" value="PROKAR_LIPOPROTEIN"/>
    <property type="match status" value="1"/>
</dbReference>
<keyword evidence="2" id="KW-0732">Signal</keyword>
<dbReference type="OrthoDB" id="7304788at2"/>
<proteinExistence type="predicted"/>
<evidence type="ECO:0000256" key="2">
    <source>
        <dbReference type="SAM" id="SignalP"/>
    </source>
</evidence>
<evidence type="ECO:0008006" key="5">
    <source>
        <dbReference type="Google" id="ProtNLM"/>
    </source>
</evidence>
<dbReference type="RefSeq" id="WP_131906898.1">
    <property type="nucleotide sequence ID" value="NZ_BAAAFU010000001.1"/>
</dbReference>
<gene>
    <name evidence="3" type="ORF">EV695_3162</name>
</gene>
<protein>
    <recommendedName>
        <fullName evidence="5">Beta/gamma crystallin</fullName>
    </recommendedName>
</protein>
<evidence type="ECO:0000313" key="3">
    <source>
        <dbReference type="EMBL" id="TCJ85195.1"/>
    </source>
</evidence>
<dbReference type="AlphaFoldDB" id="A0A4V2P8C3"/>
<dbReference type="Proteomes" id="UP000294887">
    <property type="component" value="Unassembled WGS sequence"/>
</dbReference>
<keyword evidence="4" id="KW-1185">Reference proteome</keyword>
<evidence type="ECO:0000256" key="1">
    <source>
        <dbReference type="SAM" id="MobiDB-lite"/>
    </source>
</evidence>
<sequence>MTISKMGLIIATAVLISACSGGSDSSSTASGSKPEKKMAAKPAKPAATKPRGSKITGTIRPGSKFSKIKLGMSMARVNSTIGGPNDLKRHETGKRWIPFYYGSDVQRMQALYDGEGCLTYNGGNVFGGGGNKLIGINVDPSGACY</sequence>
<accession>A0A4V2P8C3</accession>
<feature type="compositionally biased region" description="Low complexity" evidence="1">
    <location>
        <begin position="40"/>
        <end position="50"/>
    </location>
</feature>
<feature type="chain" id="PRO_5020907848" description="Beta/gamma crystallin" evidence="2">
    <location>
        <begin position="23"/>
        <end position="145"/>
    </location>
</feature>
<feature type="compositionally biased region" description="Low complexity" evidence="1">
    <location>
        <begin position="19"/>
        <end position="32"/>
    </location>
</feature>
<dbReference type="EMBL" id="SMFQ01000004">
    <property type="protein sequence ID" value="TCJ85195.1"/>
    <property type="molecule type" value="Genomic_DNA"/>
</dbReference>
<reference evidence="3 4" key="1">
    <citation type="submission" date="2019-03" db="EMBL/GenBank/DDBJ databases">
        <title>Genomic Encyclopedia of Type Strains, Phase IV (KMG-IV): sequencing the most valuable type-strain genomes for metagenomic binning, comparative biology and taxonomic classification.</title>
        <authorList>
            <person name="Goeker M."/>
        </authorList>
    </citation>
    <scope>NUCLEOTIDE SEQUENCE [LARGE SCALE GENOMIC DNA]</scope>
    <source>
        <strain evidence="3 4">DSM 24830</strain>
    </source>
</reference>